<evidence type="ECO:0000259" key="1">
    <source>
        <dbReference type="PROSITE" id="PS50828"/>
    </source>
</evidence>
<dbReference type="Pfam" id="PF01713">
    <property type="entry name" value="Smr"/>
    <property type="match status" value="1"/>
</dbReference>
<dbReference type="SUPFAM" id="SSF158949">
    <property type="entry name" value="Smr-associated domain-like"/>
    <property type="match status" value="1"/>
</dbReference>
<evidence type="ECO:0000313" key="3">
    <source>
        <dbReference type="Proteomes" id="UP000244168"/>
    </source>
</evidence>
<sequence>MKYKLGDFVRFVDEKMEGFVTRIIDEQMIGVSDEDGFEIPVLASKVTFVHGHEPAREKQNGGGETTATIHSETASESDFGKGVYLGVVNDPKAGSVVHFYLLNDTAFQLLTAMTTEKQQSYKGEYAGLTGPKSGVKIYSAQLADLQLWPAFIFHITYFTTQNSQPPAPVVFNYRFKAKDFSGAKKKLPLLNEMGWMIRLDEPEPIIDAQKLKESFFKSAAEKTEIEKPAGEVDLHIEKLRDDHWSLKASEILAIQLARFHKALDAAIVHQLPEIVFIHGAGNGTLKQELHKALGKHQKVRTFMDARKEKFGYGATKVIFK</sequence>
<dbReference type="RefSeq" id="WP_107828580.1">
    <property type="nucleotide sequence ID" value="NZ_CP160205.1"/>
</dbReference>
<dbReference type="EMBL" id="QAOQ01000004">
    <property type="protein sequence ID" value="PTQ96617.1"/>
    <property type="molecule type" value="Genomic_DNA"/>
</dbReference>
<gene>
    <name evidence="2" type="ORF">C8P68_104102</name>
</gene>
<reference evidence="2 3" key="1">
    <citation type="submission" date="2018-04" db="EMBL/GenBank/DDBJ databases">
        <title>Genomic Encyclopedia of Archaeal and Bacterial Type Strains, Phase II (KMG-II): from individual species to whole genera.</title>
        <authorList>
            <person name="Goeker M."/>
        </authorList>
    </citation>
    <scope>NUCLEOTIDE SEQUENCE [LARGE SCALE GENOMIC DNA]</scope>
    <source>
        <strain evidence="2 3">DSM 26809</strain>
    </source>
</reference>
<name>A0A2T5J981_9SPHI</name>
<dbReference type="InterPro" id="IPR002625">
    <property type="entry name" value="Smr_dom"/>
</dbReference>
<organism evidence="2 3">
    <name type="scientific">Mucilaginibacter yixingensis</name>
    <dbReference type="NCBI Taxonomy" id="1295612"/>
    <lineage>
        <taxon>Bacteria</taxon>
        <taxon>Pseudomonadati</taxon>
        <taxon>Bacteroidota</taxon>
        <taxon>Sphingobacteriia</taxon>
        <taxon>Sphingobacteriales</taxon>
        <taxon>Sphingobacteriaceae</taxon>
        <taxon>Mucilaginibacter</taxon>
    </lineage>
</organism>
<dbReference type="Gene3D" id="2.60.40.1600">
    <property type="entry name" value="Smr-associated-like"/>
    <property type="match status" value="1"/>
</dbReference>
<protein>
    <submittedName>
        <fullName evidence="2">Smr domain-containing protein</fullName>
    </submittedName>
</protein>
<dbReference type="PROSITE" id="PS50828">
    <property type="entry name" value="SMR"/>
    <property type="match status" value="1"/>
</dbReference>
<keyword evidence="3" id="KW-1185">Reference proteome</keyword>
<accession>A0A2T5J981</accession>
<dbReference type="Gene3D" id="3.30.1370.110">
    <property type="match status" value="1"/>
</dbReference>
<dbReference type="OrthoDB" id="1524810at2"/>
<dbReference type="InterPro" id="IPR036063">
    <property type="entry name" value="Smr_dom_sf"/>
</dbReference>
<dbReference type="AlphaFoldDB" id="A0A2T5J981"/>
<proteinExistence type="predicted"/>
<comment type="caution">
    <text evidence="2">The sequence shown here is derived from an EMBL/GenBank/DDBJ whole genome shotgun (WGS) entry which is preliminary data.</text>
</comment>
<feature type="domain" description="Smr" evidence="1">
    <location>
        <begin position="260"/>
        <end position="320"/>
    </location>
</feature>
<evidence type="ECO:0000313" key="2">
    <source>
        <dbReference type="EMBL" id="PTQ96617.1"/>
    </source>
</evidence>
<dbReference type="InterPro" id="IPR036781">
    <property type="entry name" value="Smr_assoc-like_sf"/>
</dbReference>
<dbReference type="Proteomes" id="UP000244168">
    <property type="component" value="Unassembled WGS sequence"/>
</dbReference>